<sequence>MIKGFAPPTRRPLPQQPIIEKKNDLTFGFKYGLMDATGCVQVIEIVPGSSAEKEGLENGYSKTNSTWRARKNGVA</sequence>
<evidence type="ECO:0000256" key="1">
    <source>
        <dbReference type="SAM" id="MobiDB-lite"/>
    </source>
</evidence>
<accession>A0A1W2B594</accession>
<evidence type="ECO:0000313" key="2">
    <source>
        <dbReference type="EMBL" id="SMC67558.1"/>
    </source>
</evidence>
<dbReference type="SUPFAM" id="SSF50156">
    <property type="entry name" value="PDZ domain-like"/>
    <property type="match status" value="1"/>
</dbReference>
<feature type="region of interest" description="Disordered" evidence="1">
    <location>
        <begin position="52"/>
        <end position="75"/>
    </location>
</feature>
<dbReference type="InterPro" id="IPR036034">
    <property type="entry name" value="PDZ_sf"/>
</dbReference>
<dbReference type="AlphaFoldDB" id="A0A1W2B594"/>
<organism evidence="2 3">
    <name type="scientific">Sporomusa malonica</name>
    <dbReference type="NCBI Taxonomy" id="112901"/>
    <lineage>
        <taxon>Bacteria</taxon>
        <taxon>Bacillati</taxon>
        <taxon>Bacillota</taxon>
        <taxon>Negativicutes</taxon>
        <taxon>Selenomonadales</taxon>
        <taxon>Sporomusaceae</taxon>
        <taxon>Sporomusa</taxon>
    </lineage>
</organism>
<dbReference type="RefSeq" id="WP_084575490.1">
    <property type="nucleotide sequence ID" value="NZ_CP155572.1"/>
</dbReference>
<name>A0A1W2B594_9FIRM</name>
<evidence type="ECO:0000313" key="3">
    <source>
        <dbReference type="Proteomes" id="UP000192738"/>
    </source>
</evidence>
<gene>
    <name evidence="2" type="ORF">SAMN04488500_106303</name>
</gene>
<dbReference type="Proteomes" id="UP000192738">
    <property type="component" value="Unassembled WGS sequence"/>
</dbReference>
<protein>
    <submittedName>
        <fullName evidence="2">Uncharacterized protein</fullName>
    </submittedName>
</protein>
<proteinExistence type="predicted"/>
<dbReference type="EMBL" id="FWXI01000006">
    <property type="protein sequence ID" value="SMC67558.1"/>
    <property type="molecule type" value="Genomic_DNA"/>
</dbReference>
<keyword evidence="3" id="KW-1185">Reference proteome</keyword>
<reference evidence="2 3" key="1">
    <citation type="submission" date="2017-04" db="EMBL/GenBank/DDBJ databases">
        <authorList>
            <person name="Afonso C.L."/>
            <person name="Miller P.J."/>
            <person name="Scott M.A."/>
            <person name="Spackman E."/>
            <person name="Goraichik I."/>
            <person name="Dimitrov K.M."/>
            <person name="Suarez D.L."/>
            <person name="Swayne D.E."/>
        </authorList>
    </citation>
    <scope>NUCLEOTIDE SEQUENCE [LARGE SCALE GENOMIC DNA]</scope>
    <source>
        <strain evidence="2 3">DSM 5090</strain>
    </source>
</reference>